<feature type="transmembrane region" description="Helical" evidence="1">
    <location>
        <begin position="434"/>
        <end position="454"/>
    </location>
</feature>
<dbReference type="InterPro" id="IPR047960">
    <property type="entry name" value="Transpos_IS1380"/>
</dbReference>
<keyword evidence="4" id="KW-1185">Reference proteome</keyword>
<evidence type="ECO:0000313" key="4">
    <source>
        <dbReference type="Proteomes" id="UP001596288"/>
    </source>
</evidence>
<dbReference type="EMBL" id="JBHSSF010000020">
    <property type="protein sequence ID" value="MFC6176947.1"/>
    <property type="molecule type" value="Genomic_DNA"/>
</dbReference>
<keyword evidence="1" id="KW-0472">Membrane</keyword>
<sequence>MNNILDYTLDFNHNISFCDDGTELTNDAGLLLLKDHLIRINLEQMIKDDFSDVEWRSHPRYHRPILLTQIVLQKIAGYPNDSMANSLKEDPVFKLCLGPNNLASQPTISRFINCLDSRAIDSFNELNMDLNQKLIMQKNQTEQLIDVDSTHCDTYGDQNESSYNAHYSSVGFHPLVAFDGLSGMFLGAQLRPGNVYTSTGVVDFLRPIIDFYKRFTCDMNVLIRGDSGFATPELYQLCLSQKVNLLIKLKANARLDVLADKYAQNIALDDFKSHYFNLNYRASSWSDDIRPRVVLKATRHNGELFCRYEFLVTTLTELSVSKLFHMYNNRGVAENFIKEAKRGFGFDNTNSHNFQANQVRMWLAILSYTITLLFKNMVLPKSMRTKTVNTIRFYLFHIAGRVTSHACKILIHLSHSNPSRIIHKIIFLCSHGKMIFCLIIKWLLVSFIICRLILSTQIKSTDF</sequence>
<organism evidence="3 4">
    <name type="scientific">Companilactobacillus huachuanensis</name>
    <dbReference type="NCBI Taxonomy" id="2559914"/>
    <lineage>
        <taxon>Bacteria</taxon>
        <taxon>Bacillati</taxon>
        <taxon>Bacillota</taxon>
        <taxon>Bacilli</taxon>
        <taxon>Lactobacillales</taxon>
        <taxon>Lactobacillaceae</taxon>
        <taxon>Companilactobacillus</taxon>
    </lineage>
</organism>
<comment type="caution">
    <text evidence="3">The sequence shown here is derived from an EMBL/GenBank/DDBJ whole genome shotgun (WGS) entry which is preliminary data.</text>
</comment>
<evidence type="ECO:0000313" key="3">
    <source>
        <dbReference type="EMBL" id="MFC6176947.1"/>
    </source>
</evidence>
<dbReference type="RefSeq" id="WP_137610648.1">
    <property type="nucleotide sequence ID" value="NZ_BJDF01000003.1"/>
</dbReference>
<dbReference type="InterPro" id="IPR025668">
    <property type="entry name" value="Tnp_DDE_dom"/>
</dbReference>
<feature type="domain" description="Transposase DDE" evidence="2">
    <location>
        <begin position="10"/>
        <end position="421"/>
    </location>
</feature>
<dbReference type="InterPro" id="IPR012337">
    <property type="entry name" value="RNaseH-like_sf"/>
</dbReference>
<name>A0ABW1RLI2_9LACO</name>
<evidence type="ECO:0000256" key="1">
    <source>
        <dbReference type="SAM" id="Phobius"/>
    </source>
</evidence>
<dbReference type="Pfam" id="PF13701">
    <property type="entry name" value="DDE_Tnp_1_4"/>
    <property type="match status" value="1"/>
</dbReference>
<gene>
    <name evidence="3" type="ORF">ACFQAV_08850</name>
</gene>
<protein>
    <submittedName>
        <fullName evidence="3">IS1380 family transposase</fullName>
    </submittedName>
</protein>
<dbReference type="NCBIfam" id="NF033539">
    <property type="entry name" value="transpos_IS1380"/>
    <property type="match status" value="1"/>
</dbReference>
<proteinExistence type="predicted"/>
<keyword evidence="1" id="KW-1133">Transmembrane helix</keyword>
<keyword evidence="1" id="KW-0812">Transmembrane</keyword>
<reference evidence="4" key="1">
    <citation type="journal article" date="2019" name="Int. J. Syst. Evol. Microbiol.">
        <title>The Global Catalogue of Microorganisms (GCM) 10K type strain sequencing project: providing services to taxonomists for standard genome sequencing and annotation.</title>
        <authorList>
            <consortium name="The Broad Institute Genomics Platform"/>
            <consortium name="The Broad Institute Genome Sequencing Center for Infectious Disease"/>
            <person name="Wu L."/>
            <person name="Ma J."/>
        </authorList>
    </citation>
    <scope>NUCLEOTIDE SEQUENCE [LARGE SCALE GENOMIC DNA]</scope>
    <source>
        <strain evidence="4">CCM 8927</strain>
    </source>
</reference>
<accession>A0ABW1RLI2</accession>
<dbReference type="SUPFAM" id="SSF53098">
    <property type="entry name" value="Ribonuclease H-like"/>
    <property type="match status" value="1"/>
</dbReference>
<evidence type="ECO:0000259" key="2">
    <source>
        <dbReference type="Pfam" id="PF13701"/>
    </source>
</evidence>
<dbReference type="Proteomes" id="UP001596288">
    <property type="component" value="Unassembled WGS sequence"/>
</dbReference>